<dbReference type="AlphaFoldDB" id="A0A066ZS61"/>
<dbReference type="InterPro" id="IPR021309">
    <property type="entry name" value="YgaP-like_TM"/>
</dbReference>
<protein>
    <submittedName>
        <fullName evidence="3">Sulfurtransferase</fullName>
    </submittedName>
</protein>
<keyword evidence="4" id="KW-1185">Reference proteome</keyword>
<dbReference type="EMBL" id="JMIU01000001">
    <property type="protein sequence ID" value="KDN95114.1"/>
    <property type="molecule type" value="Genomic_DNA"/>
</dbReference>
<dbReference type="Proteomes" id="UP000027341">
    <property type="component" value="Unassembled WGS sequence"/>
</dbReference>
<dbReference type="STRING" id="28885.EI16_02040"/>
<evidence type="ECO:0000313" key="4">
    <source>
        <dbReference type="Proteomes" id="UP000027341"/>
    </source>
</evidence>
<gene>
    <name evidence="3" type="ORF">EI16_02040</name>
</gene>
<feature type="transmembrane region" description="Helical" evidence="1">
    <location>
        <begin position="31"/>
        <end position="55"/>
    </location>
</feature>
<dbReference type="RefSeq" id="WP_029908899.1">
    <property type="nucleotide sequence ID" value="NZ_AP020335.1"/>
</dbReference>
<evidence type="ECO:0000313" key="3">
    <source>
        <dbReference type="EMBL" id="KDN95114.1"/>
    </source>
</evidence>
<dbReference type="Gene3D" id="6.10.140.1340">
    <property type="match status" value="1"/>
</dbReference>
<name>A0A066ZS61_HYDMR</name>
<reference evidence="3 4" key="1">
    <citation type="submission" date="2014-04" db="EMBL/GenBank/DDBJ databases">
        <title>Draft genome sequence of Hydrogenovibrio marinus MH-110, a model organism for aerobic H2 metabolism.</title>
        <authorList>
            <person name="Cha H.J."/>
            <person name="Jo B.H."/>
            <person name="Hwang B.H."/>
        </authorList>
    </citation>
    <scope>NUCLEOTIDE SEQUENCE [LARGE SCALE GENOMIC DNA]</scope>
    <source>
        <strain evidence="3 4">MH-110</strain>
    </source>
</reference>
<dbReference type="GO" id="GO:0016740">
    <property type="term" value="F:transferase activity"/>
    <property type="evidence" value="ECO:0007669"/>
    <property type="project" value="UniProtKB-KW"/>
</dbReference>
<proteinExistence type="predicted"/>
<feature type="domain" description="Inner membrane protein YgaP-like transmembrane" evidence="2">
    <location>
        <begin position="2"/>
        <end position="56"/>
    </location>
</feature>
<keyword evidence="1" id="KW-0472">Membrane</keyword>
<keyword evidence="1" id="KW-1133">Transmembrane helix</keyword>
<feature type="transmembrane region" description="Helical" evidence="1">
    <location>
        <begin position="7"/>
        <end position="25"/>
    </location>
</feature>
<dbReference type="Pfam" id="PF11127">
    <property type="entry name" value="YgaP-like_TM"/>
    <property type="match status" value="1"/>
</dbReference>
<evidence type="ECO:0000256" key="1">
    <source>
        <dbReference type="SAM" id="Phobius"/>
    </source>
</evidence>
<sequence length="71" mass="7730">MKIEKIMMMIVGTMILVSVALGYYVSATWLLLTAFIGVNLLISAFTGFCPMATILRKLGLQHGCAFRGCAQ</sequence>
<evidence type="ECO:0000259" key="2">
    <source>
        <dbReference type="Pfam" id="PF11127"/>
    </source>
</evidence>
<accession>A0A066ZS61</accession>
<keyword evidence="1" id="KW-0812">Transmembrane</keyword>
<organism evidence="3 4">
    <name type="scientific">Hydrogenovibrio marinus</name>
    <dbReference type="NCBI Taxonomy" id="28885"/>
    <lineage>
        <taxon>Bacteria</taxon>
        <taxon>Pseudomonadati</taxon>
        <taxon>Pseudomonadota</taxon>
        <taxon>Gammaproteobacteria</taxon>
        <taxon>Thiotrichales</taxon>
        <taxon>Piscirickettsiaceae</taxon>
        <taxon>Hydrogenovibrio</taxon>
    </lineage>
</organism>
<keyword evidence="3" id="KW-0808">Transferase</keyword>
<comment type="caution">
    <text evidence="3">The sequence shown here is derived from an EMBL/GenBank/DDBJ whole genome shotgun (WGS) entry which is preliminary data.</text>
</comment>